<dbReference type="SUPFAM" id="SSF53335">
    <property type="entry name" value="S-adenosyl-L-methionine-dependent methyltransferases"/>
    <property type="match status" value="1"/>
</dbReference>
<dbReference type="Gene3D" id="3.40.50.150">
    <property type="entry name" value="Vaccinia Virus protein VP39"/>
    <property type="match status" value="1"/>
</dbReference>
<dbReference type="AlphaFoldDB" id="A0A382J7C4"/>
<reference evidence="1" key="1">
    <citation type="submission" date="2018-05" db="EMBL/GenBank/DDBJ databases">
        <authorList>
            <person name="Lanie J.A."/>
            <person name="Ng W.-L."/>
            <person name="Kazmierczak K.M."/>
            <person name="Andrzejewski T.M."/>
            <person name="Davidsen T.M."/>
            <person name="Wayne K.J."/>
            <person name="Tettelin H."/>
            <person name="Glass J.I."/>
            <person name="Rusch D."/>
            <person name="Podicherti R."/>
            <person name="Tsui H.-C.T."/>
            <person name="Winkler M.E."/>
        </authorList>
    </citation>
    <scope>NUCLEOTIDE SEQUENCE</scope>
</reference>
<dbReference type="InterPro" id="IPR038576">
    <property type="entry name" value="Methyltransf_Zn-bd_dom_put_sf"/>
</dbReference>
<feature type="non-terminal residue" evidence="1">
    <location>
        <position position="232"/>
    </location>
</feature>
<dbReference type="EMBL" id="UINC01072284">
    <property type="protein sequence ID" value="SVC07806.1"/>
    <property type="molecule type" value="Genomic_DNA"/>
</dbReference>
<dbReference type="Pfam" id="PF13489">
    <property type="entry name" value="Methyltransf_23"/>
    <property type="match status" value="1"/>
</dbReference>
<dbReference type="InterPro" id="IPR029063">
    <property type="entry name" value="SAM-dependent_MTases_sf"/>
</dbReference>
<evidence type="ECO:0000313" key="1">
    <source>
        <dbReference type="EMBL" id="SVC07806.1"/>
    </source>
</evidence>
<proteinExistence type="predicted"/>
<organism evidence="1">
    <name type="scientific">marine metagenome</name>
    <dbReference type="NCBI Taxonomy" id="408172"/>
    <lineage>
        <taxon>unclassified sequences</taxon>
        <taxon>metagenomes</taxon>
        <taxon>ecological metagenomes</taxon>
    </lineage>
</organism>
<name>A0A382J7C4_9ZZZZ</name>
<protein>
    <recommendedName>
        <fullName evidence="2">Methyltransferase putative zinc binding domain-containing protein</fullName>
    </recommendedName>
</protein>
<accession>A0A382J7C4</accession>
<dbReference type="Gene3D" id="6.20.50.110">
    <property type="entry name" value="Methyltransferase, zinc-binding domain"/>
    <property type="match status" value="1"/>
</dbReference>
<gene>
    <name evidence="1" type="ORF">METZ01_LOCUS260660</name>
</gene>
<sequence>MKQNSKTITKCQISGANDLKSIVFLGYLPPPTKMKKINSKIEEEIFYPADLMYSPTSKLAQLNTIVNKEILFSRNYAYTSSTTKILRENFKELYADCKKNIKLNSDDLVIDVGSNDGNLLSNFKNNHKVLGITPEKLGKIAIKRGIPTLLRYFDKTTANFVLKKYGKAKIITATNVFAHIENVDQLMKNILKILDKNGIFISESHYLVSLIKTNQYDTIYHEHLRYYSLSSL</sequence>
<evidence type="ECO:0008006" key="2">
    <source>
        <dbReference type="Google" id="ProtNLM"/>
    </source>
</evidence>
<dbReference type="PANTHER" id="PTHR43861">
    <property type="entry name" value="TRANS-ACONITATE 2-METHYLTRANSFERASE-RELATED"/>
    <property type="match status" value="1"/>
</dbReference>
<dbReference type="PANTHER" id="PTHR43861:SF5">
    <property type="entry name" value="BLL5978 PROTEIN"/>
    <property type="match status" value="1"/>
</dbReference>